<dbReference type="GO" id="GO:0071949">
    <property type="term" value="F:FAD binding"/>
    <property type="evidence" value="ECO:0007669"/>
    <property type="project" value="InterPro"/>
</dbReference>
<evidence type="ECO:0000313" key="19">
    <source>
        <dbReference type="Proteomes" id="UP000184526"/>
    </source>
</evidence>
<keyword evidence="5 16" id="KW-0963">Cytoplasm</keyword>
<keyword evidence="6 16" id="KW-0132">Cell division</keyword>
<accession>A0A1M5WYB9</accession>
<evidence type="ECO:0000256" key="5">
    <source>
        <dbReference type="ARBA" id="ARBA00022490"/>
    </source>
</evidence>
<dbReference type="EMBL" id="FQXP01000006">
    <property type="protein sequence ID" value="SHH92547.1"/>
    <property type="molecule type" value="Genomic_DNA"/>
</dbReference>
<comment type="subcellular location">
    <subcellularLocation>
        <location evidence="3 16">Cytoplasm</location>
    </subcellularLocation>
</comment>
<evidence type="ECO:0000256" key="14">
    <source>
        <dbReference type="ARBA" id="ARBA00023316"/>
    </source>
</evidence>
<evidence type="ECO:0000256" key="11">
    <source>
        <dbReference type="ARBA" id="ARBA00022984"/>
    </source>
</evidence>
<organism evidence="18 19">
    <name type="scientific">Clostridium collagenovorans DSM 3089</name>
    <dbReference type="NCBI Taxonomy" id="1121306"/>
    <lineage>
        <taxon>Bacteria</taxon>
        <taxon>Bacillati</taxon>
        <taxon>Bacillota</taxon>
        <taxon>Clostridia</taxon>
        <taxon>Eubacteriales</taxon>
        <taxon>Clostridiaceae</taxon>
        <taxon>Clostridium</taxon>
    </lineage>
</organism>
<comment type="function">
    <text evidence="2 16">Cell wall formation.</text>
</comment>
<keyword evidence="10 16" id="KW-0133">Cell shape</keyword>
<evidence type="ECO:0000256" key="10">
    <source>
        <dbReference type="ARBA" id="ARBA00022960"/>
    </source>
</evidence>
<dbReference type="STRING" id="1121306.SAMN02745196_01956"/>
<dbReference type="SUPFAM" id="SSF56194">
    <property type="entry name" value="Uridine diphospho-N-Acetylenolpyruvylglucosamine reductase, MurB, C-terminal domain"/>
    <property type="match status" value="1"/>
</dbReference>
<dbReference type="GO" id="GO:0008360">
    <property type="term" value="P:regulation of cell shape"/>
    <property type="evidence" value="ECO:0007669"/>
    <property type="project" value="UniProtKB-KW"/>
</dbReference>
<keyword evidence="11 16" id="KW-0573">Peptidoglycan synthesis</keyword>
<comment type="pathway">
    <text evidence="4 16">Cell wall biogenesis; peptidoglycan biosynthesis.</text>
</comment>
<evidence type="ECO:0000256" key="9">
    <source>
        <dbReference type="ARBA" id="ARBA00022857"/>
    </source>
</evidence>
<feature type="active site" evidence="16">
    <location>
        <position position="177"/>
    </location>
</feature>
<dbReference type="InterPro" id="IPR036635">
    <property type="entry name" value="MurB_C_sf"/>
</dbReference>
<dbReference type="GO" id="GO:0009252">
    <property type="term" value="P:peptidoglycan biosynthetic process"/>
    <property type="evidence" value="ECO:0007669"/>
    <property type="project" value="UniProtKB-UniRule"/>
</dbReference>
<keyword evidence="14 16" id="KW-0961">Cell wall biogenesis/degradation</keyword>
<evidence type="ECO:0000313" key="18">
    <source>
        <dbReference type="EMBL" id="SHH92547.1"/>
    </source>
</evidence>
<dbReference type="AlphaFoldDB" id="A0A1M5WYB9"/>
<evidence type="ECO:0000256" key="2">
    <source>
        <dbReference type="ARBA" id="ARBA00003921"/>
    </source>
</evidence>
<dbReference type="OrthoDB" id="9804753at2"/>
<evidence type="ECO:0000256" key="4">
    <source>
        <dbReference type="ARBA" id="ARBA00004752"/>
    </source>
</evidence>
<sequence length="304" mass="33338">MFQKEVFIQGLEGILEKSDINFDVPMKNHTTFRVGGNAEIFVTPESYEEVRNIIKLCKTHNMPYYIFGKGSNILVKDGGIKGVVIKLTKLKNISFEENKAIAQCGASLIEVSLAAAEKSLKGLEFASGIPGTVGGAVAMNAGAYDGDISKVIESALVIDDKGNIISLNKEELELTYRNSIVSRKGYIVLEATYSLEKGDYAEIKEKIAGFSKMRREKQPLEYPSAGSTFKRPEGYFAGKLIQDSGLKGYSIGEAQVSEKHSGFVINKGNATATEILELIHKVQDIVYNDYNVTLETEVKILGED</sequence>
<dbReference type="InterPro" id="IPR036318">
    <property type="entry name" value="FAD-bd_PCMH-like_sf"/>
</dbReference>
<evidence type="ECO:0000256" key="3">
    <source>
        <dbReference type="ARBA" id="ARBA00004496"/>
    </source>
</evidence>
<evidence type="ECO:0000256" key="16">
    <source>
        <dbReference type="HAMAP-Rule" id="MF_00037"/>
    </source>
</evidence>
<keyword evidence="8 16" id="KW-0274">FAD</keyword>
<dbReference type="Gene3D" id="3.30.465.10">
    <property type="match status" value="1"/>
</dbReference>
<evidence type="ECO:0000256" key="8">
    <source>
        <dbReference type="ARBA" id="ARBA00022827"/>
    </source>
</evidence>
<keyword evidence="7 16" id="KW-0285">Flavoprotein</keyword>
<dbReference type="EC" id="1.3.1.98" evidence="16"/>
<dbReference type="InterPro" id="IPR003170">
    <property type="entry name" value="MurB"/>
</dbReference>
<dbReference type="PANTHER" id="PTHR21071:SF4">
    <property type="entry name" value="UDP-N-ACETYLENOLPYRUVOYLGLUCOSAMINE REDUCTASE"/>
    <property type="match status" value="1"/>
</dbReference>
<protein>
    <recommendedName>
        <fullName evidence="16">UDP-N-acetylenolpyruvoylglucosamine reductase</fullName>
        <ecNumber evidence="16">1.3.1.98</ecNumber>
    </recommendedName>
    <alternativeName>
        <fullName evidence="16">UDP-N-acetylmuramate dehydrogenase</fullName>
    </alternativeName>
</protein>
<keyword evidence="19" id="KW-1185">Reference proteome</keyword>
<gene>
    <name evidence="16" type="primary">murB</name>
    <name evidence="18" type="ORF">SAMN02745196_01956</name>
</gene>
<evidence type="ECO:0000256" key="12">
    <source>
        <dbReference type="ARBA" id="ARBA00023002"/>
    </source>
</evidence>
<comment type="cofactor">
    <cofactor evidence="1 16">
        <name>FAD</name>
        <dbReference type="ChEBI" id="CHEBI:57692"/>
    </cofactor>
</comment>
<dbReference type="InterPro" id="IPR016167">
    <property type="entry name" value="FAD-bd_PCMH_sub1"/>
</dbReference>
<comment type="catalytic activity">
    <reaction evidence="15 16">
        <text>UDP-N-acetyl-alpha-D-muramate + NADP(+) = UDP-N-acetyl-3-O-(1-carboxyvinyl)-alpha-D-glucosamine + NADPH + H(+)</text>
        <dbReference type="Rhea" id="RHEA:12248"/>
        <dbReference type="ChEBI" id="CHEBI:15378"/>
        <dbReference type="ChEBI" id="CHEBI:57783"/>
        <dbReference type="ChEBI" id="CHEBI:58349"/>
        <dbReference type="ChEBI" id="CHEBI:68483"/>
        <dbReference type="ChEBI" id="CHEBI:70757"/>
        <dbReference type="EC" id="1.3.1.98"/>
    </reaction>
</comment>
<evidence type="ECO:0000256" key="7">
    <source>
        <dbReference type="ARBA" id="ARBA00022630"/>
    </source>
</evidence>
<dbReference type="PANTHER" id="PTHR21071">
    <property type="entry name" value="UDP-N-ACETYLENOLPYRUVOYLGLUCOSAMINE REDUCTASE"/>
    <property type="match status" value="1"/>
</dbReference>
<evidence type="ECO:0000259" key="17">
    <source>
        <dbReference type="PROSITE" id="PS51387"/>
    </source>
</evidence>
<keyword evidence="13 16" id="KW-0131">Cell cycle</keyword>
<dbReference type="SUPFAM" id="SSF56176">
    <property type="entry name" value="FAD-binding/transporter-associated domain-like"/>
    <property type="match status" value="1"/>
</dbReference>
<feature type="domain" description="FAD-binding PCMH-type" evidence="17">
    <location>
        <begin position="33"/>
        <end position="198"/>
    </location>
</feature>
<evidence type="ECO:0000256" key="15">
    <source>
        <dbReference type="ARBA" id="ARBA00048914"/>
    </source>
</evidence>
<dbReference type="UniPathway" id="UPA00219"/>
<feature type="active site" description="Proton donor" evidence="16">
    <location>
        <position position="227"/>
    </location>
</feature>
<proteinExistence type="inferred from homology"/>
<dbReference type="Gene3D" id="3.90.78.10">
    <property type="entry name" value="UDP-N-acetylenolpyruvoylglucosamine reductase, C-terminal domain"/>
    <property type="match status" value="1"/>
</dbReference>
<evidence type="ECO:0000256" key="6">
    <source>
        <dbReference type="ARBA" id="ARBA00022618"/>
    </source>
</evidence>
<dbReference type="Pfam" id="PF01565">
    <property type="entry name" value="FAD_binding_4"/>
    <property type="match status" value="1"/>
</dbReference>
<dbReference type="NCBIfam" id="TIGR00179">
    <property type="entry name" value="murB"/>
    <property type="match status" value="1"/>
</dbReference>
<dbReference type="GO" id="GO:0005829">
    <property type="term" value="C:cytosol"/>
    <property type="evidence" value="ECO:0007669"/>
    <property type="project" value="TreeGrafter"/>
</dbReference>
<dbReference type="GO" id="GO:0071555">
    <property type="term" value="P:cell wall organization"/>
    <property type="evidence" value="ECO:0007669"/>
    <property type="project" value="UniProtKB-KW"/>
</dbReference>
<dbReference type="GO" id="GO:0051301">
    <property type="term" value="P:cell division"/>
    <property type="evidence" value="ECO:0007669"/>
    <property type="project" value="UniProtKB-KW"/>
</dbReference>
<evidence type="ECO:0000256" key="1">
    <source>
        <dbReference type="ARBA" id="ARBA00001974"/>
    </source>
</evidence>
<dbReference type="PROSITE" id="PS51387">
    <property type="entry name" value="FAD_PCMH"/>
    <property type="match status" value="1"/>
</dbReference>
<keyword evidence="9 16" id="KW-0521">NADP</keyword>
<dbReference type="InterPro" id="IPR011601">
    <property type="entry name" value="MurB_C"/>
</dbReference>
<dbReference type="InterPro" id="IPR016169">
    <property type="entry name" value="FAD-bd_PCMH_sub2"/>
</dbReference>
<dbReference type="Pfam" id="PF02873">
    <property type="entry name" value="MurB_C"/>
    <property type="match status" value="1"/>
</dbReference>
<evidence type="ECO:0000256" key="13">
    <source>
        <dbReference type="ARBA" id="ARBA00023306"/>
    </source>
</evidence>
<dbReference type="NCBIfam" id="NF010480">
    <property type="entry name" value="PRK13905.1"/>
    <property type="match status" value="1"/>
</dbReference>
<name>A0A1M5WYB9_9CLOT</name>
<dbReference type="InterPro" id="IPR016166">
    <property type="entry name" value="FAD-bd_PCMH"/>
</dbReference>
<dbReference type="InterPro" id="IPR006094">
    <property type="entry name" value="Oxid_FAD_bind_N"/>
</dbReference>
<dbReference type="Proteomes" id="UP000184526">
    <property type="component" value="Unassembled WGS sequence"/>
</dbReference>
<dbReference type="HAMAP" id="MF_00037">
    <property type="entry name" value="MurB"/>
    <property type="match status" value="1"/>
</dbReference>
<comment type="similarity">
    <text evidence="16">Belongs to the MurB family.</text>
</comment>
<reference evidence="18 19" key="1">
    <citation type="submission" date="2016-11" db="EMBL/GenBank/DDBJ databases">
        <authorList>
            <person name="Jaros S."/>
            <person name="Januszkiewicz K."/>
            <person name="Wedrychowicz H."/>
        </authorList>
    </citation>
    <scope>NUCLEOTIDE SEQUENCE [LARGE SCALE GENOMIC DNA]</scope>
    <source>
        <strain evidence="18 19">DSM 3089</strain>
    </source>
</reference>
<feature type="active site" evidence="16">
    <location>
        <position position="297"/>
    </location>
</feature>
<dbReference type="RefSeq" id="WP_072831832.1">
    <property type="nucleotide sequence ID" value="NZ_FQXP01000006.1"/>
</dbReference>
<keyword evidence="12 16" id="KW-0560">Oxidoreductase</keyword>
<dbReference type="GO" id="GO:0008762">
    <property type="term" value="F:UDP-N-acetylmuramate dehydrogenase activity"/>
    <property type="evidence" value="ECO:0007669"/>
    <property type="project" value="UniProtKB-UniRule"/>
</dbReference>
<dbReference type="Gene3D" id="3.30.43.10">
    <property type="entry name" value="Uridine Diphospho-n-acetylenolpyruvylglucosamine Reductase, domain 2"/>
    <property type="match status" value="1"/>
</dbReference>